<keyword evidence="5 7" id="KW-1133">Transmembrane helix</keyword>
<evidence type="ECO:0000256" key="3">
    <source>
        <dbReference type="ARBA" id="ARBA00022692"/>
    </source>
</evidence>
<sequence length="548" mass="60315">MLQTKKRMAFFFLCMLCAGLLSGCGRKEENASQAYSPFSALTVLAADTEPEDRPTLADFGTASIGILTGSSYDPLVKERFPEAERVYYSTTTDMILSTEQGKIDGFICDSPYYVAALWEGANLDAVKEPVDQTPVAFAFSKSDADSGLVAQMDEFILASKENGLLEDLEEKWLNEEEPPVEEHPDYENLSGGNGTITVAVDVESKPLVYLKDNRFTGYEIEFLVLFAEEYGYQLDLRNVSFNSILPGIHADKYDMGAAGFTITEERKESVTFSESYLTVDALMVIRGSREEASGGAAAAEDSEEAGFFAGLAENFEKTFIRESRWKMIVEGIGVTLLISICSVIGGSALGFGLYMLSRARNHIVRSAALGVARIYSRIIAGTPTVVVLMILYYVIFGSIEDISGVPVSIVGFSLTFGSFVYSHLSVCVGSVDKGQTEAAYALGYPRNKAFFRIILPQSMMLFLPSYCDQAVSLVLATAVVGYIAVNDLTRMGDIIRSTTYEAFFPLFATAAVYFLLTWLLSILLNRIKLYFDPRRRSQKQILKGVKTK</sequence>
<keyword evidence="8" id="KW-0732">Signal</keyword>
<evidence type="ECO:0000256" key="6">
    <source>
        <dbReference type="ARBA" id="ARBA00023136"/>
    </source>
</evidence>
<dbReference type="InterPro" id="IPR001638">
    <property type="entry name" value="Solute-binding_3/MltF_N"/>
</dbReference>
<dbReference type="Pfam" id="PF00497">
    <property type="entry name" value="SBP_bac_3"/>
    <property type="match status" value="1"/>
</dbReference>
<dbReference type="AlphaFoldDB" id="A0A9D2R188"/>
<dbReference type="InterPro" id="IPR043429">
    <property type="entry name" value="ArtM/GltK/GlnP/TcyL/YhdX-like"/>
</dbReference>
<evidence type="ECO:0000313" key="11">
    <source>
        <dbReference type="Proteomes" id="UP000823851"/>
    </source>
</evidence>
<evidence type="ECO:0000256" key="2">
    <source>
        <dbReference type="ARBA" id="ARBA00010072"/>
    </source>
</evidence>
<keyword evidence="4" id="KW-0029">Amino-acid transport</keyword>
<evidence type="ECO:0000256" key="8">
    <source>
        <dbReference type="SAM" id="SignalP"/>
    </source>
</evidence>
<feature type="transmembrane region" description="Helical" evidence="7">
    <location>
        <begin position="503"/>
        <end position="525"/>
    </location>
</feature>
<comment type="similarity">
    <text evidence="2">Belongs to the binding-protein-dependent transport system permease family. HisMQ subfamily.</text>
</comment>
<dbReference type="InterPro" id="IPR000515">
    <property type="entry name" value="MetI-like"/>
</dbReference>
<accession>A0A9D2R188</accession>
<dbReference type="SUPFAM" id="SSF161098">
    <property type="entry name" value="MetI-like"/>
    <property type="match status" value="1"/>
</dbReference>
<dbReference type="GO" id="GO:0055085">
    <property type="term" value="P:transmembrane transport"/>
    <property type="evidence" value="ECO:0007669"/>
    <property type="project" value="InterPro"/>
</dbReference>
<evidence type="ECO:0000256" key="1">
    <source>
        <dbReference type="ARBA" id="ARBA00004141"/>
    </source>
</evidence>
<comment type="subcellular location">
    <subcellularLocation>
        <location evidence="7">Cell membrane</location>
        <topology evidence="7">Multi-pass membrane protein</topology>
    </subcellularLocation>
    <subcellularLocation>
        <location evidence="1">Membrane</location>
        <topology evidence="1">Multi-pass membrane protein</topology>
    </subcellularLocation>
</comment>
<reference evidence="10" key="2">
    <citation type="submission" date="2021-04" db="EMBL/GenBank/DDBJ databases">
        <authorList>
            <person name="Gilroy R."/>
        </authorList>
    </citation>
    <scope>NUCLEOTIDE SEQUENCE</scope>
    <source>
        <strain evidence="10">ChiHjej8B7-25341</strain>
    </source>
</reference>
<dbReference type="CDD" id="cd06261">
    <property type="entry name" value="TM_PBP2"/>
    <property type="match status" value="1"/>
</dbReference>
<feature type="signal peptide" evidence="8">
    <location>
        <begin position="1"/>
        <end position="23"/>
    </location>
</feature>
<dbReference type="PANTHER" id="PTHR30614">
    <property type="entry name" value="MEMBRANE COMPONENT OF AMINO ACID ABC TRANSPORTER"/>
    <property type="match status" value="1"/>
</dbReference>
<dbReference type="GO" id="GO:0006865">
    <property type="term" value="P:amino acid transport"/>
    <property type="evidence" value="ECO:0007669"/>
    <property type="project" value="UniProtKB-KW"/>
</dbReference>
<protein>
    <submittedName>
        <fullName evidence="10">ABC transporter substrate-binding protein/permease</fullName>
    </submittedName>
</protein>
<keyword evidence="6 7" id="KW-0472">Membrane</keyword>
<evidence type="ECO:0000259" key="9">
    <source>
        <dbReference type="PROSITE" id="PS50928"/>
    </source>
</evidence>
<feature type="chain" id="PRO_5039271558" evidence="8">
    <location>
        <begin position="24"/>
        <end position="548"/>
    </location>
</feature>
<name>A0A9D2R188_9FIRM</name>
<dbReference type="PROSITE" id="PS51257">
    <property type="entry name" value="PROKAR_LIPOPROTEIN"/>
    <property type="match status" value="1"/>
</dbReference>
<dbReference type="GO" id="GO:0005886">
    <property type="term" value="C:plasma membrane"/>
    <property type="evidence" value="ECO:0007669"/>
    <property type="project" value="UniProtKB-SubCell"/>
</dbReference>
<dbReference type="SUPFAM" id="SSF53850">
    <property type="entry name" value="Periplasmic binding protein-like II"/>
    <property type="match status" value="2"/>
</dbReference>
<dbReference type="EMBL" id="DWUW01000307">
    <property type="protein sequence ID" value="HJD32409.1"/>
    <property type="molecule type" value="Genomic_DNA"/>
</dbReference>
<feature type="transmembrane region" description="Helical" evidence="7">
    <location>
        <begin position="402"/>
        <end position="421"/>
    </location>
</feature>
<evidence type="ECO:0000256" key="7">
    <source>
        <dbReference type="RuleBase" id="RU363032"/>
    </source>
</evidence>
<reference evidence="10" key="1">
    <citation type="journal article" date="2021" name="PeerJ">
        <title>Extensive microbial diversity within the chicken gut microbiome revealed by metagenomics and culture.</title>
        <authorList>
            <person name="Gilroy R."/>
            <person name="Ravi A."/>
            <person name="Getino M."/>
            <person name="Pursley I."/>
            <person name="Horton D.L."/>
            <person name="Alikhan N.F."/>
            <person name="Baker D."/>
            <person name="Gharbi K."/>
            <person name="Hall N."/>
            <person name="Watson M."/>
            <person name="Adriaenssens E.M."/>
            <person name="Foster-Nyarko E."/>
            <person name="Jarju S."/>
            <person name="Secka A."/>
            <person name="Antonio M."/>
            <person name="Oren A."/>
            <person name="Chaudhuri R.R."/>
            <person name="La Ragione R."/>
            <person name="Hildebrand F."/>
            <person name="Pallen M.J."/>
        </authorList>
    </citation>
    <scope>NUCLEOTIDE SEQUENCE</scope>
    <source>
        <strain evidence="10">ChiHjej8B7-25341</strain>
    </source>
</reference>
<dbReference type="PROSITE" id="PS50928">
    <property type="entry name" value="ABC_TM1"/>
    <property type="match status" value="1"/>
</dbReference>
<evidence type="ECO:0000256" key="5">
    <source>
        <dbReference type="ARBA" id="ARBA00022989"/>
    </source>
</evidence>
<dbReference type="Gene3D" id="3.40.190.10">
    <property type="entry name" value="Periplasmic binding protein-like II"/>
    <property type="match status" value="3"/>
</dbReference>
<evidence type="ECO:0000256" key="4">
    <source>
        <dbReference type="ARBA" id="ARBA00022970"/>
    </source>
</evidence>
<comment type="caution">
    <text evidence="10">The sequence shown here is derived from an EMBL/GenBank/DDBJ whole genome shotgun (WGS) entry which is preliminary data.</text>
</comment>
<dbReference type="SMART" id="SM00062">
    <property type="entry name" value="PBPb"/>
    <property type="match status" value="1"/>
</dbReference>
<dbReference type="Gene3D" id="1.10.3720.10">
    <property type="entry name" value="MetI-like"/>
    <property type="match status" value="1"/>
</dbReference>
<dbReference type="Pfam" id="PF00528">
    <property type="entry name" value="BPD_transp_1"/>
    <property type="match status" value="1"/>
</dbReference>
<proteinExistence type="inferred from homology"/>
<dbReference type="Proteomes" id="UP000823851">
    <property type="component" value="Unassembled WGS sequence"/>
</dbReference>
<dbReference type="PANTHER" id="PTHR30614:SF20">
    <property type="entry name" value="GLUTAMINE TRANSPORT SYSTEM PERMEASE PROTEIN GLNP"/>
    <property type="match status" value="1"/>
</dbReference>
<keyword evidence="3 7" id="KW-0812">Transmembrane</keyword>
<gene>
    <name evidence="10" type="ORF">H9912_10790</name>
</gene>
<feature type="transmembrane region" description="Helical" evidence="7">
    <location>
        <begin position="331"/>
        <end position="354"/>
    </location>
</feature>
<dbReference type="InterPro" id="IPR035906">
    <property type="entry name" value="MetI-like_sf"/>
</dbReference>
<evidence type="ECO:0000313" key="10">
    <source>
        <dbReference type="EMBL" id="HJD32409.1"/>
    </source>
</evidence>
<keyword evidence="7" id="KW-0813">Transport</keyword>
<organism evidence="10 11">
    <name type="scientific">Candidatus Eisenbergiella stercorigallinarum</name>
    <dbReference type="NCBI Taxonomy" id="2838557"/>
    <lineage>
        <taxon>Bacteria</taxon>
        <taxon>Bacillati</taxon>
        <taxon>Bacillota</taxon>
        <taxon>Clostridia</taxon>
        <taxon>Lachnospirales</taxon>
        <taxon>Lachnospiraceae</taxon>
        <taxon>Eisenbergiella</taxon>
    </lineage>
</organism>
<feature type="transmembrane region" description="Helical" evidence="7">
    <location>
        <begin position="374"/>
        <end position="396"/>
    </location>
</feature>
<feature type="domain" description="ABC transmembrane type-1" evidence="9">
    <location>
        <begin position="332"/>
        <end position="524"/>
    </location>
</feature>
<feature type="transmembrane region" description="Helical" evidence="7">
    <location>
        <begin position="461"/>
        <end position="483"/>
    </location>
</feature>